<evidence type="ECO:0000313" key="8">
    <source>
        <dbReference type="Proteomes" id="UP001209878"/>
    </source>
</evidence>
<keyword evidence="3" id="KW-0488">Methylation</keyword>
<dbReference type="SMART" id="SM00174">
    <property type="entry name" value="RHO"/>
    <property type="match status" value="1"/>
</dbReference>
<reference evidence="7" key="1">
    <citation type="journal article" date="2023" name="Mol. Biol. Evol.">
        <title>Third-Generation Sequencing Reveals the Adaptive Role of the Epigenome in Three Deep-Sea Polychaetes.</title>
        <authorList>
            <person name="Perez M."/>
            <person name="Aroh O."/>
            <person name="Sun Y."/>
            <person name="Lan Y."/>
            <person name="Juniper S.K."/>
            <person name="Young C.R."/>
            <person name="Angers B."/>
            <person name="Qian P.Y."/>
        </authorList>
    </citation>
    <scope>NUCLEOTIDE SEQUENCE</scope>
    <source>
        <strain evidence="7">R07B-5</strain>
    </source>
</reference>
<dbReference type="PROSITE" id="PS51421">
    <property type="entry name" value="RAS"/>
    <property type="match status" value="1"/>
</dbReference>
<dbReference type="InterPro" id="IPR027417">
    <property type="entry name" value="P-loop_NTPase"/>
</dbReference>
<dbReference type="GO" id="GO:0003924">
    <property type="term" value="F:GTPase activity"/>
    <property type="evidence" value="ECO:0007669"/>
    <property type="project" value="InterPro"/>
</dbReference>
<sequence>MQNHVGSMAMLLEAERASPDKCYRLVVLGSCRVGKTSIVTRFLGRGVSDEPTMTVAAGGLDDRYTPTIDDHHRKVYFIDGLVYRLDIVDTSGVCPFPAMRRVSLLVGTCLTKPTRDSFDEVKRLVEELVQLKGPKNKKSYMPKKDVPPLIIVGNKCDRLSDRQVSLNDLKDAAQGRAYIEASARENINMEAVFLRLFVSARIPPQMCPSLHREVHPYYIMSREKSNENSHVTTNCGSVIPNVKRPSVHSELMLLQSKKPSDVISGSRLSPITCHVI</sequence>
<organism evidence="7 8">
    <name type="scientific">Ridgeia piscesae</name>
    <name type="common">Tubeworm</name>
    <dbReference type="NCBI Taxonomy" id="27915"/>
    <lineage>
        <taxon>Eukaryota</taxon>
        <taxon>Metazoa</taxon>
        <taxon>Spiralia</taxon>
        <taxon>Lophotrochozoa</taxon>
        <taxon>Annelida</taxon>
        <taxon>Polychaeta</taxon>
        <taxon>Sedentaria</taxon>
        <taxon>Canalipalpata</taxon>
        <taxon>Sabellida</taxon>
        <taxon>Siboglinidae</taxon>
        <taxon>Ridgeia</taxon>
    </lineage>
</organism>
<evidence type="ECO:0000256" key="5">
    <source>
        <dbReference type="ARBA" id="ARBA00023136"/>
    </source>
</evidence>
<evidence type="ECO:0000256" key="2">
    <source>
        <dbReference type="ARBA" id="ARBA00022475"/>
    </source>
</evidence>
<protein>
    <recommendedName>
        <fullName evidence="9">GTP-binding protein Rhes</fullName>
    </recommendedName>
</protein>
<gene>
    <name evidence="7" type="ORF">NP493_54g05050</name>
</gene>
<dbReference type="InterPro" id="IPR052236">
    <property type="entry name" value="Small_GTPase_RasD"/>
</dbReference>
<comment type="caution">
    <text evidence="7">The sequence shown here is derived from an EMBL/GenBank/DDBJ whole genome shotgun (WGS) entry which is preliminary data.</text>
</comment>
<dbReference type="GO" id="GO:0005525">
    <property type="term" value="F:GTP binding"/>
    <property type="evidence" value="ECO:0007669"/>
    <property type="project" value="UniProtKB-KW"/>
</dbReference>
<dbReference type="AlphaFoldDB" id="A0AAD9UJ10"/>
<dbReference type="PRINTS" id="PR00449">
    <property type="entry name" value="RASTRNSFRMNG"/>
</dbReference>
<dbReference type="InterPro" id="IPR001806">
    <property type="entry name" value="Small_GTPase"/>
</dbReference>
<keyword evidence="5" id="KW-0472">Membrane</keyword>
<evidence type="ECO:0000256" key="1">
    <source>
        <dbReference type="ARBA" id="ARBA00004193"/>
    </source>
</evidence>
<keyword evidence="4" id="KW-0547">Nucleotide-binding</keyword>
<dbReference type="SMART" id="SM00175">
    <property type="entry name" value="RAB"/>
    <property type="match status" value="1"/>
</dbReference>
<accession>A0AAD9UJ10</accession>
<keyword evidence="6" id="KW-0449">Lipoprotein</keyword>
<dbReference type="GO" id="GO:0031681">
    <property type="term" value="F:G-protein beta-subunit binding"/>
    <property type="evidence" value="ECO:0007669"/>
    <property type="project" value="TreeGrafter"/>
</dbReference>
<dbReference type="SMART" id="SM00173">
    <property type="entry name" value="RAS"/>
    <property type="match status" value="1"/>
</dbReference>
<dbReference type="PROSITE" id="PS51419">
    <property type="entry name" value="RAB"/>
    <property type="match status" value="1"/>
</dbReference>
<dbReference type="SUPFAM" id="SSF52540">
    <property type="entry name" value="P-loop containing nucleoside triphosphate hydrolases"/>
    <property type="match status" value="1"/>
</dbReference>
<dbReference type="Proteomes" id="UP001209878">
    <property type="component" value="Unassembled WGS sequence"/>
</dbReference>
<evidence type="ECO:0008006" key="9">
    <source>
        <dbReference type="Google" id="ProtNLM"/>
    </source>
</evidence>
<evidence type="ECO:0000313" key="7">
    <source>
        <dbReference type="EMBL" id="KAK2191333.1"/>
    </source>
</evidence>
<dbReference type="GO" id="GO:0007165">
    <property type="term" value="P:signal transduction"/>
    <property type="evidence" value="ECO:0007669"/>
    <property type="project" value="TreeGrafter"/>
</dbReference>
<name>A0AAD9UJ10_RIDPI</name>
<keyword evidence="2" id="KW-1003">Cell membrane</keyword>
<evidence type="ECO:0000256" key="3">
    <source>
        <dbReference type="ARBA" id="ARBA00022481"/>
    </source>
</evidence>
<dbReference type="EMBL" id="JAODUO010000054">
    <property type="protein sequence ID" value="KAK2191333.1"/>
    <property type="molecule type" value="Genomic_DNA"/>
</dbReference>
<evidence type="ECO:0000256" key="4">
    <source>
        <dbReference type="ARBA" id="ARBA00023134"/>
    </source>
</evidence>
<dbReference type="Pfam" id="PF00071">
    <property type="entry name" value="Ras"/>
    <property type="match status" value="1"/>
</dbReference>
<keyword evidence="8" id="KW-1185">Reference proteome</keyword>
<dbReference type="PANTHER" id="PTHR46149:SF3">
    <property type="entry name" value="MIP08469P"/>
    <property type="match status" value="1"/>
</dbReference>
<dbReference type="Gene3D" id="3.40.50.300">
    <property type="entry name" value="P-loop containing nucleotide triphosphate hydrolases"/>
    <property type="match status" value="1"/>
</dbReference>
<dbReference type="GO" id="GO:0005886">
    <property type="term" value="C:plasma membrane"/>
    <property type="evidence" value="ECO:0007669"/>
    <property type="project" value="UniProtKB-SubCell"/>
</dbReference>
<comment type="subcellular location">
    <subcellularLocation>
        <location evidence="1">Cell membrane</location>
        <topology evidence="1">Lipid-anchor</topology>
    </subcellularLocation>
</comment>
<dbReference type="PANTHER" id="PTHR46149">
    <property type="entry name" value="MIP08469P"/>
    <property type="match status" value="1"/>
</dbReference>
<keyword evidence="4" id="KW-0342">GTP-binding</keyword>
<proteinExistence type="predicted"/>
<evidence type="ECO:0000256" key="6">
    <source>
        <dbReference type="ARBA" id="ARBA00023288"/>
    </source>
</evidence>